<keyword evidence="1" id="KW-0812">Transmembrane</keyword>
<sequence length="179" mass="20342">MKGHLGSLLQQLYWRDFIHRQQSDALDWTFLGEQRLLWQASEYLQHNPFFPAPAESPVGTPPLIPVKTKLNKLSTGAIIGIVLGASFGHILVVLRLILCFRRRERLQSAKASKPVATSRAVVGASAAEARTSSLKDNITGEPMETERNRLVLFKGGIYSFNFLDLEMKFREKGRRRRFF</sequence>
<dbReference type="Proteomes" id="UP000030645">
    <property type="component" value="Unassembled WGS sequence"/>
</dbReference>
<dbReference type="AlphaFoldDB" id="W9R3U1"/>
<feature type="transmembrane region" description="Helical" evidence="1">
    <location>
        <begin position="77"/>
        <end position="98"/>
    </location>
</feature>
<keyword evidence="1" id="KW-0472">Membrane</keyword>
<proteinExistence type="predicted"/>
<dbReference type="STRING" id="981085.W9R3U1"/>
<dbReference type="eggNOG" id="ENOG502QT13">
    <property type="taxonomic scope" value="Eukaryota"/>
</dbReference>
<protein>
    <submittedName>
        <fullName evidence="2">Uncharacterized protein</fullName>
    </submittedName>
</protein>
<dbReference type="EMBL" id="KE344138">
    <property type="protein sequence ID" value="EXB53880.1"/>
    <property type="molecule type" value="Genomic_DNA"/>
</dbReference>
<keyword evidence="1" id="KW-1133">Transmembrane helix</keyword>
<evidence type="ECO:0000313" key="3">
    <source>
        <dbReference type="Proteomes" id="UP000030645"/>
    </source>
</evidence>
<organism evidence="2 3">
    <name type="scientific">Morus notabilis</name>
    <dbReference type="NCBI Taxonomy" id="981085"/>
    <lineage>
        <taxon>Eukaryota</taxon>
        <taxon>Viridiplantae</taxon>
        <taxon>Streptophyta</taxon>
        <taxon>Embryophyta</taxon>
        <taxon>Tracheophyta</taxon>
        <taxon>Spermatophyta</taxon>
        <taxon>Magnoliopsida</taxon>
        <taxon>eudicotyledons</taxon>
        <taxon>Gunneridae</taxon>
        <taxon>Pentapetalae</taxon>
        <taxon>rosids</taxon>
        <taxon>fabids</taxon>
        <taxon>Rosales</taxon>
        <taxon>Moraceae</taxon>
        <taxon>Moreae</taxon>
        <taxon>Morus</taxon>
    </lineage>
</organism>
<reference evidence="3" key="1">
    <citation type="submission" date="2013-01" db="EMBL/GenBank/DDBJ databases">
        <title>Draft Genome Sequence of a Mulberry Tree, Morus notabilis C.K. Schneid.</title>
        <authorList>
            <person name="He N."/>
            <person name="Zhao S."/>
        </authorList>
    </citation>
    <scope>NUCLEOTIDE SEQUENCE</scope>
</reference>
<evidence type="ECO:0000256" key="1">
    <source>
        <dbReference type="SAM" id="Phobius"/>
    </source>
</evidence>
<gene>
    <name evidence="2" type="ORF">L484_001967</name>
</gene>
<name>W9R3U1_9ROSA</name>
<evidence type="ECO:0000313" key="2">
    <source>
        <dbReference type="EMBL" id="EXB53880.1"/>
    </source>
</evidence>
<keyword evidence="3" id="KW-1185">Reference proteome</keyword>
<accession>W9R3U1</accession>